<proteinExistence type="predicted"/>
<evidence type="ECO:0000313" key="2">
    <source>
        <dbReference type="Proteomes" id="UP000054928"/>
    </source>
</evidence>
<dbReference type="GeneID" id="36399115"/>
<keyword evidence="2" id="KW-1185">Reference proteome</keyword>
<dbReference type="Proteomes" id="UP000054928">
    <property type="component" value="Unassembled WGS sequence"/>
</dbReference>
<dbReference type="EMBL" id="CCYD01000252">
    <property type="protein sequence ID" value="CEG36802.1"/>
    <property type="molecule type" value="Genomic_DNA"/>
</dbReference>
<dbReference type="RefSeq" id="XP_024573171.1">
    <property type="nucleotide sequence ID" value="XM_024722056.1"/>
</dbReference>
<sequence length="551" mass="62037">MVSYKRTMAQRHGRILTMDPSSELLEERGASVVSGEEAGLLSRFVSHFNLSNIVKKIASSKAMMFFIPHIYLRNASDKEAAAYKLFQKAHVDKVKTNLFESDEYYKWSGYFEKAFPNDYNLRGELMVSVLTKHGQDILINSIPSANLNGYELNISIGVEDALINFLANAKSVQNTKNFADRLDDALFKLSNNLQKADAISKEIGERIEGKLLFEPISSKNNNLVDDNTIQPVLSSQQNGRRMPHIYLRDVSEKQGAALILLKNAHVDKVKRDLFSSQEFQTWSKYFADAFPDNPKVGASLMVDALWKVDKLTLIYSIKTAEVVNGKLAFSDDFKGALLEKLAWYRKTKGFESETKLLEDSLFYLSHKLKRGDDNSRSIGELLEGELYVESISSDMEIADRFEFPSVQKWYFSLPKQEGKSAASVLLFKLEEQGLNYNDIGYAVANAKTKTTMAIMKELVDYIMQVQMDTSHLKKAIIGQSSNFSWWVMDAAKLKADVAISNGLKQTLNIVSLANEWLTIAFLLEKMAAVILLKISGFEAAAFEIAVSRSRS</sequence>
<organism evidence="1 2">
    <name type="scientific">Plasmopara halstedii</name>
    <name type="common">Downy mildew of sunflower</name>
    <dbReference type="NCBI Taxonomy" id="4781"/>
    <lineage>
        <taxon>Eukaryota</taxon>
        <taxon>Sar</taxon>
        <taxon>Stramenopiles</taxon>
        <taxon>Oomycota</taxon>
        <taxon>Peronosporomycetes</taxon>
        <taxon>Peronosporales</taxon>
        <taxon>Peronosporaceae</taxon>
        <taxon>Plasmopara</taxon>
    </lineage>
</organism>
<dbReference type="AlphaFoldDB" id="A0A0P1A8C9"/>
<accession>A0A0P1A8C9</accession>
<evidence type="ECO:0000313" key="1">
    <source>
        <dbReference type="EMBL" id="CEG36802.1"/>
    </source>
</evidence>
<reference evidence="2" key="1">
    <citation type="submission" date="2014-09" db="EMBL/GenBank/DDBJ databases">
        <authorList>
            <person name="Sharma Rahul"/>
            <person name="Thines Marco"/>
        </authorList>
    </citation>
    <scope>NUCLEOTIDE SEQUENCE [LARGE SCALE GENOMIC DNA]</scope>
</reference>
<protein>
    <submittedName>
        <fullName evidence="1">Uncharacterized protein</fullName>
    </submittedName>
</protein>
<name>A0A0P1A8C9_PLAHL</name>